<organism evidence="1 2">
    <name type="scientific">Parelaphostrongylus tenuis</name>
    <name type="common">Meningeal worm</name>
    <dbReference type="NCBI Taxonomy" id="148309"/>
    <lineage>
        <taxon>Eukaryota</taxon>
        <taxon>Metazoa</taxon>
        <taxon>Ecdysozoa</taxon>
        <taxon>Nematoda</taxon>
        <taxon>Chromadorea</taxon>
        <taxon>Rhabditida</taxon>
        <taxon>Rhabditina</taxon>
        <taxon>Rhabditomorpha</taxon>
        <taxon>Strongyloidea</taxon>
        <taxon>Metastrongylidae</taxon>
        <taxon>Parelaphostrongylus</taxon>
    </lineage>
</organism>
<name>A0AAD5WK55_PARTN</name>
<sequence length="86" mass="9709">MKNKVLNVEHTKIHGAQKNKELEKTVSLPRDMRQELVSKICSLPKWSGNYFAQIKGLAMGQRLAPTLAIAFMSEVEASIIDLRPFL</sequence>
<dbReference type="AlphaFoldDB" id="A0AAD5WK55"/>
<accession>A0AAD5WK55</accession>
<gene>
    <name evidence="1" type="ORF">KIN20_035000</name>
</gene>
<reference evidence="1" key="1">
    <citation type="submission" date="2021-06" db="EMBL/GenBank/DDBJ databases">
        <title>Parelaphostrongylus tenuis whole genome reference sequence.</title>
        <authorList>
            <person name="Garwood T.J."/>
            <person name="Larsen P.A."/>
            <person name="Fountain-Jones N.M."/>
            <person name="Garbe J.R."/>
            <person name="Macchietto M.G."/>
            <person name="Kania S.A."/>
            <person name="Gerhold R.W."/>
            <person name="Richards J.E."/>
            <person name="Wolf T.M."/>
        </authorList>
    </citation>
    <scope>NUCLEOTIDE SEQUENCE</scope>
    <source>
        <strain evidence="1">MNPRO001-30</strain>
        <tissue evidence="1">Meninges</tissue>
    </source>
</reference>
<dbReference type="Proteomes" id="UP001196413">
    <property type="component" value="Unassembled WGS sequence"/>
</dbReference>
<evidence type="ECO:0008006" key="3">
    <source>
        <dbReference type="Google" id="ProtNLM"/>
    </source>
</evidence>
<proteinExistence type="predicted"/>
<protein>
    <recommendedName>
        <fullName evidence="3">Reverse transcriptase domain-containing protein</fullName>
    </recommendedName>
</protein>
<comment type="caution">
    <text evidence="1">The sequence shown here is derived from an EMBL/GenBank/DDBJ whole genome shotgun (WGS) entry which is preliminary data.</text>
</comment>
<keyword evidence="2" id="KW-1185">Reference proteome</keyword>
<evidence type="ECO:0000313" key="2">
    <source>
        <dbReference type="Proteomes" id="UP001196413"/>
    </source>
</evidence>
<dbReference type="EMBL" id="JAHQIW010007180">
    <property type="protein sequence ID" value="KAJ1372755.1"/>
    <property type="molecule type" value="Genomic_DNA"/>
</dbReference>
<evidence type="ECO:0000313" key="1">
    <source>
        <dbReference type="EMBL" id="KAJ1372755.1"/>
    </source>
</evidence>